<dbReference type="WBParaSite" id="nRc.2.0.1.t14263-RA">
    <property type="protein sequence ID" value="nRc.2.0.1.t14263-RA"/>
    <property type="gene ID" value="nRc.2.0.1.g14263"/>
</dbReference>
<evidence type="ECO:0000313" key="2">
    <source>
        <dbReference type="WBParaSite" id="nRc.2.0.1.t14263-RA"/>
    </source>
</evidence>
<accession>A0A915ILF6</accession>
<dbReference type="Proteomes" id="UP000887565">
    <property type="component" value="Unplaced"/>
</dbReference>
<name>A0A915ILF6_ROMCU</name>
<reference evidence="2" key="1">
    <citation type="submission" date="2022-11" db="UniProtKB">
        <authorList>
            <consortium name="WormBaseParasite"/>
        </authorList>
    </citation>
    <scope>IDENTIFICATION</scope>
</reference>
<organism evidence="1 2">
    <name type="scientific">Romanomermis culicivorax</name>
    <name type="common">Nematode worm</name>
    <dbReference type="NCBI Taxonomy" id="13658"/>
    <lineage>
        <taxon>Eukaryota</taxon>
        <taxon>Metazoa</taxon>
        <taxon>Ecdysozoa</taxon>
        <taxon>Nematoda</taxon>
        <taxon>Enoplea</taxon>
        <taxon>Dorylaimia</taxon>
        <taxon>Mermithida</taxon>
        <taxon>Mermithoidea</taxon>
        <taxon>Mermithidae</taxon>
        <taxon>Romanomermis</taxon>
    </lineage>
</organism>
<keyword evidence="1" id="KW-1185">Reference proteome</keyword>
<sequence length="117" mass="13332">MHTSDCEKTLSSIYSSRSSSICSNVSSRRDSLNVKKDGTFYRTMWKKLAMDLSRKNCKINYASSKLMYDEMPIMDSEASATKELVATWEHILNSGQGVDKREIQSAVKNGIDCEFWE</sequence>
<dbReference type="AlphaFoldDB" id="A0A915ILF6"/>
<evidence type="ECO:0000313" key="1">
    <source>
        <dbReference type="Proteomes" id="UP000887565"/>
    </source>
</evidence>
<proteinExistence type="predicted"/>
<protein>
    <submittedName>
        <fullName evidence="2">Uncharacterized protein</fullName>
    </submittedName>
</protein>